<gene>
    <name evidence="2" type="ORF">GCM10017643_05680</name>
</gene>
<proteinExistence type="predicted"/>
<reference evidence="2" key="1">
    <citation type="journal article" date="2014" name="Int. J. Syst. Evol. Microbiol.">
        <title>Complete genome sequence of Corynebacterium casei LMG S-19264T (=DSM 44701T), isolated from a smear-ripened cheese.</title>
        <authorList>
            <consortium name="US DOE Joint Genome Institute (JGI-PGF)"/>
            <person name="Walter F."/>
            <person name="Albersmeier A."/>
            <person name="Kalinowski J."/>
            <person name="Ruckert C."/>
        </authorList>
    </citation>
    <scope>NUCLEOTIDE SEQUENCE</scope>
    <source>
        <strain evidence="2">VKM B-2484</strain>
    </source>
</reference>
<keyword evidence="1" id="KW-0472">Membrane</keyword>
<dbReference type="InterPro" id="IPR025356">
    <property type="entry name" value="DUF4260"/>
</dbReference>
<keyword evidence="1" id="KW-0812">Transmembrane</keyword>
<dbReference type="RefSeq" id="WP_213373862.1">
    <property type="nucleotide sequence ID" value="NZ_BSFJ01000004.1"/>
</dbReference>
<protein>
    <recommendedName>
        <fullName evidence="4">DUF4260 domain-containing protein</fullName>
    </recommendedName>
</protein>
<dbReference type="AlphaFoldDB" id="A0A9W6MXV0"/>
<evidence type="ECO:0000313" key="3">
    <source>
        <dbReference type="Proteomes" id="UP001143370"/>
    </source>
</evidence>
<evidence type="ECO:0000256" key="1">
    <source>
        <dbReference type="SAM" id="Phobius"/>
    </source>
</evidence>
<organism evidence="2 3">
    <name type="scientific">Ancylobacter dichloromethanicus</name>
    <dbReference type="NCBI Taxonomy" id="518825"/>
    <lineage>
        <taxon>Bacteria</taxon>
        <taxon>Pseudomonadati</taxon>
        <taxon>Pseudomonadota</taxon>
        <taxon>Alphaproteobacteria</taxon>
        <taxon>Hyphomicrobiales</taxon>
        <taxon>Xanthobacteraceae</taxon>
        <taxon>Ancylobacter</taxon>
    </lineage>
</organism>
<reference evidence="2" key="2">
    <citation type="submission" date="2023-01" db="EMBL/GenBank/DDBJ databases">
        <authorList>
            <person name="Sun Q."/>
            <person name="Evtushenko L."/>
        </authorList>
    </citation>
    <scope>NUCLEOTIDE SEQUENCE</scope>
    <source>
        <strain evidence="2">VKM B-2484</strain>
    </source>
</reference>
<keyword evidence="3" id="KW-1185">Reference proteome</keyword>
<sequence length="133" mass="13393">MANATETPAGGAAIGAPAVILRAEGLAVFGVGVIAYSALGASWWLFGALILAPDLSMAGYLAGPRWGALLYNAVHSYVGPAMLGAAAYALGSSLAGALALIWATHIGLDRALGYGLKYTAGFAFTHLGRIGRS</sequence>
<accession>A0A9W6MXV0</accession>
<name>A0A9W6MXV0_9HYPH</name>
<dbReference type="Pfam" id="PF14079">
    <property type="entry name" value="DUF4260"/>
    <property type="match status" value="1"/>
</dbReference>
<evidence type="ECO:0008006" key="4">
    <source>
        <dbReference type="Google" id="ProtNLM"/>
    </source>
</evidence>
<comment type="caution">
    <text evidence="2">The sequence shown here is derived from an EMBL/GenBank/DDBJ whole genome shotgun (WGS) entry which is preliminary data.</text>
</comment>
<feature type="transmembrane region" description="Helical" evidence="1">
    <location>
        <begin position="82"/>
        <end position="103"/>
    </location>
</feature>
<keyword evidence="1" id="KW-1133">Transmembrane helix</keyword>
<dbReference type="EMBL" id="BSFJ01000004">
    <property type="protein sequence ID" value="GLK70453.1"/>
    <property type="molecule type" value="Genomic_DNA"/>
</dbReference>
<dbReference type="Proteomes" id="UP001143370">
    <property type="component" value="Unassembled WGS sequence"/>
</dbReference>
<evidence type="ECO:0000313" key="2">
    <source>
        <dbReference type="EMBL" id="GLK70453.1"/>
    </source>
</evidence>
<feature type="transmembrane region" description="Helical" evidence="1">
    <location>
        <begin position="12"/>
        <end position="36"/>
    </location>
</feature>